<protein>
    <recommendedName>
        <fullName evidence="5">Lantibiotic dehydratase</fullName>
    </recommendedName>
</protein>
<gene>
    <name evidence="3" type="ORF">C7T94_05230</name>
</gene>
<dbReference type="AlphaFoldDB" id="A0A2T3HNW6"/>
<evidence type="ECO:0000259" key="1">
    <source>
        <dbReference type="Pfam" id="PF04738"/>
    </source>
</evidence>
<dbReference type="Pfam" id="PF14028">
    <property type="entry name" value="Lant_dehydr_C"/>
    <property type="match status" value="1"/>
</dbReference>
<evidence type="ECO:0000259" key="2">
    <source>
        <dbReference type="Pfam" id="PF14028"/>
    </source>
</evidence>
<dbReference type="InterPro" id="IPR006827">
    <property type="entry name" value="Lant_deHydtase_N"/>
</dbReference>
<sequence>MKLYFYETALCRTPAFSMEAVLESSWEELKEKISGASADFFSQITGLGPADLAAMEPRIAFTTWKYFNRARFRATPFGRFAAVSLADVAAGPVQPLRIDPALQVTCLTDWKEKAAIDTFPLNAADSSLMLVTNGSMYRLGSEIRYICFREGQFELAATEAFAELDAVLHLCRRKRSLRSLAEALNAEFDLEGAETIGLIIELVTRQLILTDRCPNITGPDFFDRIGHRRQRLETFEVASRNICSGAIDRKKLDVLKEWARFVAAYIPDQRHPDLRAFRLAFLKKFEQRQVPLLLALDPEVGVGYGQLARPAGRPDLVARAENPNPRQATQIAATALQRFLLNAVLGKEPVQLHAFTGDRLAEAKLPNSMGLLLHFSAGSAVLNAAAGSTANSLLGRFTLAGAPYEKMARNMAGLEAQANPEVIFFDIAYQAEQQVDNVNRRRAIYNFEMPILSWSCQESTIDLNDVAVAVYGEEIVLTSLKDGRRLVPRLASAYNYTRSDLAVYRFLCDLQHEGLVADLNFDPAAYLPGLDHYPRLCYKKLIVSAAKWKIPAGKFAGGAPGSGLNALKDWLADRQITEPFKAGHADLALVFNPQADEDLRMFLHYLRQDKQVESYISEALLPDEGDVTDERGQSYAAQFVVSLCHGDRIYTDYPQQNREHTSVRKMLMPGGDWLFFSIFCHPSRSNALLLKEVQPVLNQFRNSIEKWFFIRYEDPRSHLRLRLQLRHPLRAAAILRALQTRLEPHLEVGTVADFTLNTYFRETERYGAARMSEVEACFHEDSVLVMDLIGRRDPEKELYPAAAGLLADVFLAALGDEGEQFKFVSALAGAFAAEMGFNKETFRKLNEQIKPFSNTDPGTTIALKTRLTALLQGCGSPGERKRLLADLIHMHVNRSFASEQRLHEAVLYQHLLKSLQAHRARAAQRPEAGSGQ</sequence>
<dbReference type="RefSeq" id="WP_107214231.1">
    <property type="nucleotide sequence ID" value="NZ_KZ686268.1"/>
</dbReference>
<evidence type="ECO:0000313" key="4">
    <source>
        <dbReference type="Proteomes" id="UP000240912"/>
    </source>
</evidence>
<evidence type="ECO:0008006" key="5">
    <source>
        <dbReference type="Google" id="ProtNLM"/>
    </source>
</evidence>
<dbReference type="InterPro" id="IPR023809">
    <property type="entry name" value="Thiopep_bacteriocin_synth_dom"/>
</dbReference>
<keyword evidence="4" id="KW-1185">Reference proteome</keyword>
<proteinExistence type="predicted"/>
<feature type="domain" description="Thiopeptide-type bacteriocin biosynthesis" evidence="2">
    <location>
        <begin position="673"/>
        <end position="914"/>
    </location>
</feature>
<evidence type="ECO:0000313" key="3">
    <source>
        <dbReference type="EMBL" id="PST84132.1"/>
    </source>
</evidence>
<accession>A0A2T3HNW6</accession>
<feature type="domain" description="Lantibiotic dehydratase N-terminal" evidence="1">
    <location>
        <begin position="268"/>
        <end position="592"/>
    </location>
</feature>
<dbReference type="EMBL" id="PYLS01000004">
    <property type="protein sequence ID" value="PST84132.1"/>
    <property type="molecule type" value="Genomic_DNA"/>
</dbReference>
<reference evidence="3 4" key="1">
    <citation type="submission" date="2018-03" db="EMBL/GenBank/DDBJ databases">
        <authorList>
            <person name="Keele B.F."/>
        </authorList>
    </citation>
    <scope>NUCLEOTIDE SEQUENCE [LARGE SCALE GENOMIC DNA]</scope>
    <source>
        <strain evidence="3 4">YL28-9</strain>
    </source>
</reference>
<dbReference type="OrthoDB" id="1273722at2"/>
<feature type="domain" description="Lantibiotic dehydratase N-terminal" evidence="1">
    <location>
        <begin position="28"/>
        <end position="225"/>
    </location>
</feature>
<name>A0A2T3HNW6_9SPHI</name>
<dbReference type="Proteomes" id="UP000240912">
    <property type="component" value="Unassembled WGS sequence"/>
</dbReference>
<dbReference type="Pfam" id="PF04738">
    <property type="entry name" value="Lant_dehydr_N"/>
    <property type="match status" value="2"/>
</dbReference>
<dbReference type="NCBIfam" id="TIGR03891">
    <property type="entry name" value="thiopep_ocin"/>
    <property type="match status" value="1"/>
</dbReference>
<comment type="caution">
    <text evidence="3">The sequence shown here is derived from an EMBL/GenBank/DDBJ whole genome shotgun (WGS) entry which is preliminary data.</text>
</comment>
<organism evidence="3 4">
    <name type="scientific">Pedobacter yulinensis</name>
    <dbReference type="NCBI Taxonomy" id="2126353"/>
    <lineage>
        <taxon>Bacteria</taxon>
        <taxon>Pseudomonadati</taxon>
        <taxon>Bacteroidota</taxon>
        <taxon>Sphingobacteriia</taxon>
        <taxon>Sphingobacteriales</taxon>
        <taxon>Sphingobacteriaceae</taxon>
        <taxon>Pedobacter</taxon>
    </lineage>
</organism>